<feature type="transmembrane region" description="Helical" evidence="9">
    <location>
        <begin position="125"/>
        <end position="150"/>
    </location>
</feature>
<protein>
    <submittedName>
        <fullName evidence="11">ABC transporter, permease protein</fullName>
    </submittedName>
</protein>
<evidence type="ECO:0000256" key="3">
    <source>
        <dbReference type="ARBA" id="ARBA00022448"/>
    </source>
</evidence>
<reference evidence="11 12" key="1">
    <citation type="submission" date="2010-01" db="EMBL/GenBank/DDBJ databases">
        <authorList>
            <person name="Weinstock G."/>
            <person name="Sodergren E."/>
            <person name="Clifton S."/>
            <person name="Fulton L."/>
            <person name="Fulton B."/>
            <person name="Courtney L."/>
            <person name="Fronick C."/>
            <person name="Harrison M."/>
            <person name="Strong C."/>
            <person name="Farmer C."/>
            <person name="Delahaunty K."/>
            <person name="Markovic C."/>
            <person name="Hall O."/>
            <person name="Minx P."/>
            <person name="Tomlinson C."/>
            <person name="Mitreva M."/>
            <person name="Nelson J."/>
            <person name="Hou S."/>
            <person name="Wollam A."/>
            <person name="Pepin K.H."/>
            <person name="Johnson M."/>
            <person name="Bhonagiri V."/>
            <person name="Nash W.E."/>
            <person name="Warren W."/>
            <person name="Chinwalla A."/>
            <person name="Mardis E.R."/>
            <person name="Wilson R.K."/>
        </authorList>
    </citation>
    <scope>NUCLEOTIDE SEQUENCE [LARGE SCALE GENOMIC DNA]</scope>
    <source>
        <strain evidence="11 12">DSM 13479</strain>
    </source>
</reference>
<comment type="subcellular location">
    <subcellularLocation>
        <location evidence="1 9">Cell membrane</location>
        <topology evidence="1 9">Multi-pass membrane protein</topology>
    </subcellularLocation>
</comment>
<evidence type="ECO:0000313" key="11">
    <source>
        <dbReference type="EMBL" id="EFC96021.1"/>
    </source>
</evidence>
<dbReference type="InterPro" id="IPR010065">
    <property type="entry name" value="AA_ABC_transptr_permease_3TM"/>
</dbReference>
<evidence type="ECO:0000256" key="4">
    <source>
        <dbReference type="ARBA" id="ARBA00022475"/>
    </source>
</evidence>
<dbReference type="PANTHER" id="PTHR30614:SF20">
    <property type="entry name" value="GLUTAMINE TRANSPORT SYSTEM PERMEASE PROTEIN GLNP"/>
    <property type="match status" value="1"/>
</dbReference>
<dbReference type="Proteomes" id="UP000004968">
    <property type="component" value="Unassembled WGS sequence"/>
</dbReference>
<dbReference type="AlphaFoldDB" id="D3AQ87"/>
<dbReference type="SUPFAM" id="SSF161098">
    <property type="entry name" value="MetI-like"/>
    <property type="match status" value="1"/>
</dbReference>
<dbReference type="PANTHER" id="PTHR30614">
    <property type="entry name" value="MEMBRANE COMPONENT OF AMINO ACID ABC TRANSPORTER"/>
    <property type="match status" value="1"/>
</dbReference>
<evidence type="ECO:0000256" key="2">
    <source>
        <dbReference type="ARBA" id="ARBA00010072"/>
    </source>
</evidence>
<evidence type="ECO:0000256" key="9">
    <source>
        <dbReference type="RuleBase" id="RU363032"/>
    </source>
</evidence>
<dbReference type="InterPro" id="IPR035906">
    <property type="entry name" value="MetI-like_sf"/>
</dbReference>
<gene>
    <name evidence="11" type="ORF">CLOSTHATH_05793</name>
</gene>
<evidence type="ECO:0000256" key="1">
    <source>
        <dbReference type="ARBA" id="ARBA00004651"/>
    </source>
</evidence>
<keyword evidence="5 9" id="KW-0812">Transmembrane</keyword>
<keyword evidence="7 9" id="KW-1133">Transmembrane helix</keyword>
<keyword evidence="3 9" id="KW-0813">Transport</keyword>
<feature type="transmembrane region" description="Helical" evidence="9">
    <location>
        <begin position="240"/>
        <end position="263"/>
    </location>
</feature>
<dbReference type="HOGENOM" id="CLU_019602_1_1_9"/>
<evidence type="ECO:0000313" key="12">
    <source>
        <dbReference type="Proteomes" id="UP000004968"/>
    </source>
</evidence>
<dbReference type="GO" id="GO:0022857">
    <property type="term" value="F:transmembrane transporter activity"/>
    <property type="evidence" value="ECO:0007669"/>
    <property type="project" value="InterPro"/>
</dbReference>
<dbReference type="InterPro" id="IPR043429">
    <property type="entry name" value="ArtM/GltK/GlnP/TcyL/YhdX-like"/>
</dbReference>
<name>D3AQ87_9FIRM</name>
<evidence type="ECO:0000256" key="8">
    <source>
        <dbReference type="ARBA" id="ARBA00023136"/>
    </source>
</evidence>
<dbReference type="Gene3D" id="1.10.3720.10">
    <property type="entry name" value="MetI-like"/>
    <property type="match status" value="1"/>
</dbReference>
<keyword evidence="6" id="KW-0029">Amino-acid transport</keyword>
<feature type="transmembrane region" description="Helical" evidence="9">
    <location>
        <begin position="67"/>
        <end position="88"/>
    </location>
</feature>
<sequence>MEIAIRYRDCAKSVDFAQSSFYNGHKFKYDSSQEEEIMPESFIGGIGYILQEYGMSYLLGAAKTMKIALVGTSIGCLIGLAVGIIRTIPVKKDDRMARKVFLTAVKAVMAAYVEIFRGTPMMVQAMFLFFGASAVFQINMSIGFAAFFIVSINTGAYMAESVRGGINSTDPGQTEGAKALGMTHVQTMVLVVLPQALRNIMPQIGNNLIINIKDTCVLSVIGVVELFYTSKGVAGAYYRYFEAFTITMVLYFVLTFTCSRILLLIEKRMAGNGSYKMEPQAAGKGAVL</sequence>
<dbReference type="InterPro" id="IPR000515">
    <property type="entry name" value="MetI-like"/>
</dbReference>
<dbReference type="PROSITE" id="PS50928">
    <property type="entry name" value="ABC_TM1"/>
    <property type="match status" value="1"/>
</dbReference>
<comment type="caution">
    <text evidence="11">The sequence shown here is derived from an EMBL/GenBank/DDBJ whole genome shotgun (WGS) entry which is preliminary data.</text>
</comment>
<evidence type="ECO:0000259" key="10">
    <source>
        <dbReference type="PROSITE" id="PS50928"/>
    </source>
</evidence>
<dbReference type="CDD" id="cd06261">
    <property type="entry name" value="TM_PBP2"/>
    <property type="match status" value="1"/>
</dbReference>
<dbReference type="Pfam" id="PF00528">
    <property type="entry name" value="BPD_transp_1"/>
    <property type="match status" value="1"/>
</dbReference>
<comment type="similarity">
    <text evidence="2">Belongs to the binding-protein-dependent transport system permease family. HisMQ subfamily.</text>
</comment>
<proteinExistence type="inferred from homology"/>
<feature type="transmembrane region" description="Helical" evidence="9">
    <location>
        <begin position="208"/>
        <end position="228"/>
    </location>
</feature>
<evidence type="ECO:0000256" key="7">
    <source>
        <dbReference type="ARBA" id="ARBA00022989"/>
    </source>
</evidence>
<organism evidence="11 12">
    <name type="scientific">Hungatella hathewayi DSM 13479</name>
    <dbReference type="NCBI Taxonomy" id="566550"/>
    <lineage>
        <taxon>Bacteria</taxon>
        <taxon>Bacillati</taxon>
        <taxon>Bacillota</taxon>
        <taxon>Clostridia</taxon>
        <taxon>Lachnospirales</taxon>
        <taxon>Lachnospiraceae</taxon>
        <taxon>Hungatella</taxon>
    </lineage>
</organism>
<dbReference type="NCBIfam" id="TIGR01726">
    <property type="entry name" value="HEQRo_perm_3TM"/>
    <property type="match status" value="1"/>
</dbReference>
<feature type="domain" description="ABC transmembrane type-1" evidence="10">
    <location>
        <begin position="61"/>
        <end position="262"/>
    </location>
</feature>
<evidence type="ECO:0000256" key="5">
    <source>
        <dbReference type="ARBA" id="ARBA00022692"/>
    </source>
</evidence>
<dbReference type="GO" id="GO:0043190">
    <property type="term" value="C:ATP-binding cassette (ABC) transporter complex"/>
    <property type="evidence" value="ECO:0007669"/>
    <property type="project" value="InterPro"/>
</dbReference>
<dbReference type="GO" id="GO:0006865">
    <property type="term" value="P:amino acid transport"/>
    <property type="evidence" value="ECO:0007669"/>
    <property type="project" value="UniProtKB-KW"/>
</dbReference>
<accession>D3AQ87</accession>
<dbReference type="EMBL" id="ACIO01000634">
    <property type="protein sequence ID" value="EFC96021.1"/>
    <property type="molecule type" value="Genomic_DNA"/>
</dbReference>
<evidence type="ECO:0000256" key="6">
    <source>
        <dbReference type="ARBA" id="ARBA00022970"/>
    </source>
</evidence>
<keyword evidence="8 9" id="KW-0472">Membrane</keyword>
<keyword evidence="4" id="KW-1003">Cell membrane</keyword>